<feature type="domain" description="Class II aldolase/adducin N-terminal" evidence="2">
    <location>
        <begin position="65"/>
        <end position="247"/>
    </location>
</feature>
<dbReference type="InterPro" id="IPR051017">
    <property type="entry name" value="Aldolase-II_Adducin_sf"/>
</dbReference>
<name>A0A0P1KZ33_9SACH</name>
<dbReference type="OrthoDB" id="3238794at2759"/>
<proteinExistence type="predicted"/>
<dbReference type="GO" id="GO:0005856">
    <property type="term" value="C:cytoskeleton"/>
    <property type="evidence" value="ECO:0007669"/>
    <property type="project" value="TreeGrafter"/>
</dbReference>
<dbReference type="SUPFAM" id="SSF53639">
    <property type="entry name" value="AraD/HMP-PK domain-like"/>
    <property type="match status" value="1"/>
</dbReference>
<feature type="compositionally biased region" description="Polar residues" evidence="1">
    <location>
        <begin position="17"/>
        <end position="37"/>
    </location>
</feature>
<dbReference type="PANTHER" id="PTHR10672:SF25">
    <property type="entry name" value="MEIOTICALLY UP-REGULATED GENE 14 PROTEIN"/>
    <property type="match status" value="1"/>
</dbReference>
<gene>
    <name evidence="3" type="ORF">LAQU0_S03e08394g</name>
</gene>
<evidence type="ECO:0000256" key="1">
    <source>
        <dbReference type="SAM" id="MobiDB-lite"/>
    </source>
</evidence>
<dbReference type="EMBL" id="LN890565">
    <property type="protein sequence ID" value="CUS21688.1"/>
    <property type="molecule type" value="Genomic_DNA"/>
</dbReference>
<protein>
    <submittedName>
        <fullName evidence="3">LAQU0S03e08394g1_1</fullName>
    </submittedName>
</protein>
<dbReference type="FunFam" id="3.40.225.10:FF:000009">
    <property type="entry name" value="Class II aldolase/adducin N-terminal"/>
    <property type="match status" value="1"/>
</dbReference>
<evidence type="ECO:0000313" key="4">
    <source>
        <dbReference type="Proteomes" id="UP000236544"/>
    </source>
</evidence>
<evidence type="ECO:0000313" key="3">
    <source>
        <dbReference type="EMBL" id="CUS21688.1"/>
    </source>
</evidence>
<organism evidence="3 4">
    <name type="scientific">Lachancea quebecensis</name>
    <dbReference type="NCBI Taxonomy" id="1654605"/>
    <lineage>
        <taxon>Eukaryota</taxon>
        <taxon>Fungi</taxon>
        <taxon>Dikarya</taxon>
        <taxon>Ascomycota</taxon>
        <taxon>Saccharomycotina</taxon>
        <taxon>Saccharomycetes</taxon>
        <taxon>Saccharomycetales</taxon>
        <taxon>Saccharomycetaceae</taxon>
        <taxon>Lachancea</taxon>
    </lineage>
</organism>
<evidence type="ECO:0000259" key="2">
    <source>
        <dbReference type="SMART" id="SM01007"/>
    </source>
</evidence>
<feature type="region of interest" description="Disordered" evidence="1">
    <location>
        <begin position="1"/>
        <end position="43"/>
    </location>
</feature>
<dbReference type="AlphaFoldDB" id="A0A0P1KZ33"/>
<dbReference type="Pfam" id="PF00596">
    <property type="entry name" value="Aldolase_II"/>
    <property type="match status" value="1"/>
</dbReference>
<reference evidence="4" key="1">
    <citation type="submission" date="2015-10" db="EMBL/GenBank/DDBJ databases">
        <authorList>
            <person name="Devillers H."/>
        </authorList>
    </citation>
    <scope>NUCLEOTIDE SEQUENCE [LARGE SCALE GENOMIC DNA]</scope>
</reference>
<dbReference type="SMART" id="SM01007">
    <property type="entry name" value="Aldolase_II"/>
    <property type="match status" value="1"/>
</dbReference>
<dbReference type="InterPro" id="IPR036409">
    <property type="entry name" value="Aldolase_II/adducin_N_sf"/>
</dbReference>
<dbReference type="Gene3D" id="3.40.225.10">
    <property type="entry name" value="Class II aldolase/adducin N-terminal domain"/>
    <property type="match status" value="1"/>
</dbReference>
<keyword evidence="4" id="KW-1185">Reference proteome</keyword>
<dbReference type="GO" id="GO:0051015">
    <property type="term" value="F:actin filament binding"/>
    <property type="evidence" value="ECO:0007669"/>
    <property type="project" value="TreeGrafter"/>
</dbReference>
<dbReference type="PANTHER" id="PTHR10672">
    <property type="entry name" value="ADDUCIN"/>
    <property type="match status" value="1"/>
</dbReference>
<sequence>MSTTTTTTTEKPAGAQFQDTLKASATPSSTEATQGVHNLSMGGLEYKNKRPAFSSKLEERQHVLKHMACAFRVFGRKGYNEGTAGHMSVRDPVDPSTFWINPLGQHFSLMRVSDLVHVDSNGNVLPDGNQAVINKAGFKIHSHLHKARPNVNAACHTHSEYGRAWSSFGQEIEMLNQDACMFYKKHTVYRNFGGVVLEDEEGERLAQALGDNKAIILQNHGLLTVGETVDEAAYLFTLLERTCKVQLQVEMASRNGLERHIIGDEEAYYTYFNTSDPETLYTEFQPEYDLEHELTNGAFEK</sequence>
<dbReference type="Proteomes" id="UP000236544">
    <property type="component" value="Unassembled WGS sequence"/>
</dbReference>
<dbReference type="NCBIfam" id="NF004855">
    <property type="entry name" value="PRK06208.1"/>
    <property type="match status" value="1"/>
</dbReference>
<dbReference type="InterPro" id="IPR001303">
    <property type="entry name" value="Aldolase_II/adducin_N"/>
</dbReference>
<accession>A0A0P1KZ33</accession>